<feature type="region of interest" description="Disordered" evidence="1">
    <location>
        <begin position="249"/>
        <end position="273"/>
    </location>
</feature>
<dbReference type="EMBL" id="SDOV01000001">
    <property type="protein sequence ID" value="KAH7646726.1"/>
    <property type="molecule type" value="Genomic_DNA"/>
</dbReference>
<dbReference type="EMBL" id="ASGP02000003">
    <property type="protein sequence ID" value="KAH9517296.1"/>
    <property type="molecule type" value="Genomic_DNA"/>
</dbReference>
<reference evidence="4" key="1">
    <citation type="submission" date="2013-05" db="EMBL/GenBank/DDBJ databases">
        <authorList>
            <person name="Yim A.K.Y."/>
            <person name="Chan T.F."/>
            <person name="Ji K.M."/>
            <person name="Liu X.Y."/>
            <person name="Zhou J.W."/>
            <person name="Li R.Q."/>
            <person name="Yang K.Y."/>
            <person name="Li J."/>
            <person name="Li M."/>
            <person name="Law P.T.W."/>
            <person name="Wu Y.L."/>
            <person name="Cai Z.L."/>
            <person name="Qin H."/>
            <person name="Bao Y."/>
            <person name="Leung R.K.K."/>
            <person name="Ng P.K.S."/>
            <person name="Zou J."/>
            <person name="Zhong X.J."/>
            <person name="Ran P.X."/>
            <person name="Zhong N.S."/>
            <person name="Liu Z.G."/>
            <person name="Tsui S.K.W."/>
        </authorList>
    </citation>
    <scope>NUCLEOTIDE SEQUENCE</scope>
    <source>
        <strain evidence="4">Derf</strain>
        <tissue evidence="4">Whole organism</tissue>
    </source>
</reference>
<name>A0A922HZB8_DERFA</name>
<gene>
    <name evidence="4" type="ORF">DERF_007975</name>
    <name evidence="3" type="ORF">HUG17_2264</name>
</gene>
<reference evidence="4" key="4">
    <citation type="journal article" date="2022" name="Res Sq">
        <title>Comparative Genomics Reveals Insights into the Divergent Evolution of Astigmatic Mites and Household Pest Adaptations.</title>
        <authorList>
            <person name="Xiong Q."/>
            <person name="Wan A.T.-Y."/>
            <person name="Liu X.-Y."/>
            <person name="Fung C.S.-H."/>
            <person name="Xiao X."/>
            <person name="Malainual N."/>
            <person name="Hou J."/>
            <person name="Wang L."/>
            <person name="Wang M."/>
            <person name="Yang K."/>
            <person name="Cui Y."/>
            <person name="Leung E."/>
            <person name="Nong W."/>
            <person name="Shin S.-K."/>
            <person name="Au S."/>
            <person name="Jeong K.Y."/>
            <person name="Chew F.T."/>
            <person name="Hui J."/>
            <person name="Leung T.F."/>
            <person name="Tungtrongchitr A."/>
            <person name="Zhong N."/>
            <person name="Liu Z."/>
            <person name="Tsui S."/>
        </authorList>
    </citation>
    <scope>NUCLEOTIDE SEQUENCE</scope>
    <source>
        <strain evidence="4">Derf</strain>
        <tissue evidence="4">Whole organism</tissue>
    </source>
</reference>
<feature type="transmembrane region" description="Helical" evidence="2">
    <location>
        <begin position="98"/>
        <end position="118"/>
    </location>
</feature>
<accession>A0A922HZB8</accession>
<dbReference type="Proteomes" id="UP000828236">
    <property type="component" value="Unassembled WGS sequence"/>
</dbReference>
<dbReference type="AlphaFoldDB" id="A0A922HZB8"/>
<keyword evidence="2" id="KW-0812">Transmembrane</keyword>
<evidence type="ECO:0000256" key="2">
    <source>
        <dbReference type="SAM" id="Phobius"/>
    </source>
</evidence>
<keyword evidence="5" id="KW-1185">Reference proteome</keyword>
<evidence type="ECO:0000313" key="4">
    <source>
        <dbReference type="EMBL" id="KAH9517296.1"/>
    </source>
</evidence>
<evidence type="ECO:0000313" key="5">
    <source>
        <dbReference type="Proteomes" id="UP000790347"/>
    </source>
</evidence>
<feature type="transmembrane region" description="Helical" evidence="2">
    <location>
        <begin position="130"/>
        <end position="152"/>
    </location>
</feature>
<keyword evidence="2" id="KW-1133">Transmembrane helix</keyword>
<protein>
    <submittedName>
        <fullName evidence="4">Uncharacterized protein</fullName>
    </submittedName>
</protein>
<evidence type="ECO:0000256" key="1">
    <source>
        <dbReference type="SAM" id="MobiDB-lite"/>
    </source>
</evidence>
<feature type="compositionally biased region" description="Low complexity" evidence="1">
    <location>
        <begin position="249"/>
        <end position="268"/>
    </location>
</feature>
<reference evidence="3" key="2">
    <citation type="submission" date="2020-06" db="EMBL/GenBank/DDBJ databases">
        <authorList>
            <person name="Ji K."/>
            <person name="Li J."/>
        </authorList>
    </citation>
    <scope>NUCLEOTIDE SEQUENCE</scope>
    <source>
        <strain evidence="3">JKM2019</strain>
        <tissue evidence="3">Whole body</tissue>
    </source>
</reference>
<organism evidence="4 5">
    <name type="scientific">Dermatophagoides farinae</name>
    <name type="common">American house dust mite</name>
    <dbReference type="NCBI Taxonomy" id="6954"/>
    <lineage>
        <taxon>Eukaryota</taxon>
        <taxon>Metazoa</taxon>
        <taxon>Ecdysozoa</taxon>
        <taxon>Arthropoda</taxon>
        <taxon>Chelicerata</taxon>
        <taxon>Arachnida</taxon>
        <taxon>Acari</taxon>
        <taxon>Acariformes</taxon>
        <taxon>Sarcoptiformes</taxon>
        <taxon>Astigmata</taxon>
        <taxon>Psoroptidia</taxon>
        <taxon>Analgoidea</taxon>
        <taxon>Pyroglyphidae</taxon>
        <taxon>Dermatophagoidinae</taxon>
        <taxon>Dermatophagoides</taxon>
    </lineage>
</organism>
<proteinExistence type="predicted"/>
<feature type="transmembrane region" description="Helical" evidence="2">
    <location>
        <begin position="12"/>
        <end position="37"/>
    </location>
</feature>
<dbReference type="Proteomes" id="UP000790347">
    <property type="component" value="Unassembled WGS sequence"/>
</dbReference>
<evidence type="ECO:0000313" key="3">
    <source>
        <dbReference type="EMBL" id="KAH7646726.1"/>
    </source>
</evidence>
<sequence length="309" mass="34911">MTTYASPRLTRLSLQILISLIFLFGCFMVIVSVIQAINHVGHHHQKNQWLPINGNDNNDDDPGGPRIEVGNVIHDNDLYYESYDDEVDRFPSISSPSVQLLFALITFCNGIFGIIAITKQRSSLLSTYSYVLLMTFFAKLLFIIASLAMYTVEMDRNLLSTVATLIVTTSIIEIILVMIVCQFSRLVKRGDAARQEIQSIHSYHRECRRSRSRSQSHIRSIHGNDFNLNDDQLYGVNYRLTQSPIPLSRPLSLSSSPSSQSMMPNSTSHNVSIEPSSSFIITDTNNNNDESIMADNDYLPPPIYLKLDR</sequence>
<reference evidence="3" key="3">
    <citation type="journal article" date="2021" name="World Allergy Organ. J.">
        <title>Chromosome-level assembly of Dermatophagoides farinae genome and transcriptome reveals two novel allergens Der f 37 and Der f 39.</title>
        <authorList>
            <person name="Chen J."/>
            <person name="Cai Z."/>
            <person name="Fan D."/>
            <person name="Hu J."/>
            <person name="Hou Y."/>
            <person name="He Y."/>
            <person name="Zhang Z."/>
            <person name="Zhao Z."/>
            <person name="Gao P."/>
            <person name="Hu W."/>
            <person name="Sun J."/>
            <person name="Li J."/>
            <person name="Ji K."/>
        </authorList>
    </citation>
    <scope>NUCLEOTIDE SEQUENCE</scope>
    <source>
        <strain evidence="3">JKM2019</strain>
    </source>
</reference>
<dbReference type="OrthoDB" id="6512209at2759"/>
<feature type="transmembrane region" description="Helical" evidence="2">
    <location>
        <begin position="158"/>
        <end position="181"/>
    </location>
</feature>
<keyword evidence="2" id="KW-0472">Membrane</keyword>
<comment type="caution">
    <text evidence="4">The sequence shown here is derived from an EMBL/GenBank/DDBJ whole genome shotgun (WGS) entry which is preliminary data.</text>
</comment>